<dbReference type="InterPro" id="IPR050695">
    <property type="entry name" value="N-acetylmuramoyl_amidase_3"/>
</dbReference>
<evidence type="ECO:0000256" key="1">
    <source>
        <dbReference type="ARBA" id="ARBA00022801"/>
    </source>
</evidence>
<dbReference type="Proteomes" id="UP000886723">
    <property type="component" value="Unassembled WGS sequence"/>
</dbReference>
<protein>
    <submittedName>
        <fullName evidence="3">N-acetylmuramoyl-L-alanine amidase</fullName>
    </submittedName>
</protein>
<dbReference type="PANTHER" id="PTHR30404:SF0">
    <property type="entry name" value="N-ACETYLMURAMOYL-L-ALANINE AMIDASE AMIC"/>
    <property type="match status" value="1"/>
</dbReference>
<accession>A0A9D1NUB8</accession>
<dbReference type="Gene3D" id="3.40.630.40">
    <property type="entry name" value="Zn-dependent exopeptidases"/>
    <property type="match status" value="1"/>
</dbReference>
<reference evidence="3" key="1">
    <citation type="submission" date="2020-10" db="EMBL/GenBank/DDBJ databases">
        <authorList>
            <person name="Gilroy R."/>
        </authorList>
    </citation>
    <scope>NUCLEOTIDE SEQUENCE</scope>
    <source>
        <strain evidence="3">ChiBcec2-4451</strain>
    </source>
</reference>
<feature type="domain" description="MurNAc-LAA" evidence="2">
    <location>
        <begin position="4"/>
        <end position="63"/>
    </location>
</feature>
<comment type="caution">
    <text evidence="3">The sequence shown here is derived from an EMBL/GenBank/DDBJ whole genome shotgun (WGS) entry which is preliminary data.</text>
</comment>
<dbReference type="PANTHER" id="PTHR30404">
    <property type="entry name" value="N-ACETYLMURAMOYL-L-ALANINE AMIDASE"/>
    <property type="match status" value="1"/>
</dbReference>
<evidence type="ECO:0000259" key="2">
    <source>
        <dbReference type="Pfam" id="PF01520"/>
    </source>
</evidence>
<feature type="non-terminal residue" evidence="3">
    <location>
        <position position="1"/>
    </location>
</feature>
<organism evidence="3 4">
    <name type="scientific">Candidatus Pullilachnospira stercoravium</name>
    <dbReference type="NCBI Taxonomy" id="2840913"/>
    <lineage>
        <taxon>Bacteria</taxon>
        <taxon>Bacillati</taxon>
        <taxon>Bacillota</taxon>
        <taxon>Clostridia</taxon>
        <taxon>Lachnospirales</taxon>
        <taxon>Lachnospiraceae</taxon>
        <taxon>Lachnospiraceae incertae sedis</taxon>
        <taxon>Candidatus Pullilachnospira</taxon>
    </lineage>
</organism>
<sequence length="67" mass="7314">LCASTGTRNRGVMTTDTMSGINWSTIPVTIVEMGFMTNQTEDLNMASDSYQQKIAKGIADGIDQYYA</sequence>
<dbReference type="SUPFAM" id="SSF53187">
    <property type="entry name" value="Zn-dependent exopeptidases"/>
    <property type="match status" value="1"/>
</dbReference>
<name>A0A9D1NUB8_9FIRM</name>
<dbReference type="InterPro" id="IPR002508">
    <property type="entry name" value="MurNAc-LAA_cat"/>
</dbReference>
<evidence type="ECO:0000313" key="4">
    <source>
        <dbReference type="Proteomes" id="UP000886723"/>
    </source>
</evidence>
<dbReference type="EMBL" id="DVON01000169">
    <property type="protein sequence ID" value="HIV13022.1"/>
    <property type="molecule type" value="Genomic_DNA"/>
</dbReference>
<reference evidence="3" key="2">
    <citation type="journal article" date="2021" name="PeerJ">
        <title>Extensive microbial diversity within the chicken gut microbiome revealed by metagenomics and culture.</title>
        <authorList>
            <person name="Gilroy R."/>
            <person name="Ravi A."/>
            <person name="Getino M."/>
            <person name="Pursley I."/>
            <person name="Horton D.L."/>
            <person name="Alikhan N.F."/>
            <person name="Baker D."/>
            <person name="Gharbi K."/>
            <person name="Hall N."/>
            <person name="Watson M."/>
            <person name="Adriaenssens E.M."/>
            <person name="Foster-Nyarko E."/>
            <person name="Jarju S."/>
            <person name="Secka A."/>
            <person name="Antonio M."/>
            <person name="Oren A."/>
            <person name="Chaudhuri R.R."/>
            <person name="La Ragione R."/>
            <person name="Hildebrand F."/>
            <person name="Pallen M.J."/>
        </authorList>
    </citation>
    <scope>NUCLEOTIDE SEQUENCE</scope>
    <source>
        <strain evidence="3">ChiBcec2-4451</strain>
    </source>
</reference>
<dbReference type="Pfam" id="PF01520">
    <property type="entry name" value="Amidase_3"/>
    <property type="match status" value="1"/>
</dbReference>
<dbReference type="GO" id="GO:0008745">
    <property type="term" value="F:N-acetylmuramoyl-L-alanine amidase activity"/>
    <property type="evidence" value="ECO:0007669"/>
    <property type="project" value="InterPro"/>
</dbReference>
<gene>
    <name evidence="3" type="ORF">IAA63_07780</name>
</gene>
<keyword evidence="1" id="KW-0378">Hydrolase</keyword>
<evidence type="ECO:0000313" key="3">
    <source>
        <dbReference type="EMBL" id="HIV13022.1"/>
    </source>
</evidence>
<dbReference type="GO" id="GO:0030288">
    <property type="term" value="C:outer membrane-bounded periplasmic space"/>
    <property type="evidence" value="ECO:0007669"/>
    <property type="project" value="TreeGrafter"/>
</dbReference>
<dbReference type="GO" id="GO:0009253">
    <property type="term" value="P:peptidoglycan catabolic process"/>
    <property type="evidence" value="ECO:0007669"/>
    <property type="project" value="InterPro"/>
</dbReference>
<dbReference type="AlphaFoldDB" id="A0A9D1NUB8"/>
<proteinExistence type="predicted"/>
<dbReference type="CDD" id="cd02696">
    <property type="entry name" value="MurNAc-LAA"/>
    <property type="match status" value="1"/>
</dbReference>